<dbReference type="RefSeq" id="WP_247809349.1">
    <property type="nucleotide sequence ID" value="NZ_CP095855.1"/>
</dbReference>
<dbReference type="InterPro" id="IPR023997">
    <property type="entry name" value="TonB-dep_OMP_SusC/RagA_CS"/>
</dbReference>
<evidence type="ECO:0000256" key="8">
    <source>
        <dbReference type="SAM" id="SignalP"/>
    </source>
</evidence>
<keyword evidence="2 7" id="KW-0813">Transport</keyword>
<keyword evidence="10" id="KW-0675">Receptor</keyword>
<comment type="subcellular location">
    <subcellularLocation>
        <location evidence="1 7">Cell outer membrane</location>
        <topology evidence="1 7">Multi-pass membrane protein</topology>
    </subcellularLocation>
</comment>
<dbReference type="NCBIfam" id="TIGR04057">
    <property type="entry name" value="SusC_RagA_signa"/>
    <property type="match status" value="1"/>
</dbReference>
<evidence type="ECO:0000256" key="7">
    <source>
        <dbReference type="PROSITE-ProRule" id="PRU01360"/>
    </source>
</evidence>
<evidence type="ECO:0000313" key="10">
    <source>
        <dbReference type="EMBL" id="UPK67170.1"/>
    </source>
</evidence>
<dbReference type="Pfam" id="PF13715">
    <property type="entry name" value="CarbopepD_reg_2"/>
    <property type="match status" value="1"/>
</dbReference>
<keyword evidence="4 7" id="KW-0812">Transmembrane</keyword>
<dbReference type="InterPro" id="IPR008969">
    <property type="entry name" value="CarboxyPept-like_regulatory"/>
</dbReference>
<evidence type="ECO:0000259" key="9">
    <source>
        <dbReference type="Pfam" id="PF07715"/>
    </source>
</evidence>
<feature type="signal peptide" evidence="8">
    <location>
        <begin position="1"/>
        <end position="29"/>
    </location>
</feature>
<dbReference type="InterPro" id="IPR037066">
    <property type="entry name" value="Plug_dom_sf"/>
</dbReference>
<dbReference type="Pfam" id="PF07715">
    <property type="entry name" value="Plug"/>
    <property type="match status" value="1"/>
</dbReference>
<comment type="similarity">
    <text evidence="7">Belongs to the TonB-dependent receptor family.</text>
</comment>
<accession>A0ABY4HUU8</accession>
<evidence type="ECO:0000256" key="6">
    <source>
        <dbReference type="ARBA" id="ARBA00023237"/>
    </source>
</evidence>
<keyword evidence="8" id="KW-0732">Signal</keyword>
<keyword evidence="6 7" id="KW-0998">Cell outer membrane</keyword>
<keyword evidence="5 7" id="KW-0472">Membrane</keyword>
<dbReference type="SUPFAM" id="SSF49464">
    <property type="entry name" value="Carboxypeptidase regulatory domain-like"/>
    <property type="match status" value="1"/>
</dbReference>
<evidence type="ECO:0000256" key="2">
    <source>
        <dbReference type="ARBA" id="ARBA00022448"/>
    </source>
</evidence>
<dbReference type="Gene3D" id="2.40.170.20">
    <property type="entry name" value="TonB-dependent receptor, beta-barrel domain"/>
    <property type="match status" value="1"/>
</dbReference>
<name>A0ABY4HUU8_CHIFI</name>
<dbReference type="EMBL" id="CP095855">
    <property type="protein sequence ID" value="UPK67170.1"/>
    <property type="molecule type" value="Genomic_DNA"/>
</dbReference>
<dbReference type="InterPro" id="IPR023996">
    <property type="entry name" value="TonB-dep_OMP_SusC/RagA"/>
</dbReference>
<dbReference type="Gene3D" id="2.170.130.10">
    <property type="entry name" value="TonB-dependent receptor, plug domain"/>
    <property type="match status" value="1"/>
</dbReference>
<organism evidence="10 11">
    <name type="scientific">Chitinophaga filiformis</name>
    <name type="common">Myxococcus filiformis</name>
    <name type="synonym">Flexibacter filiformis</name>
    <dbReference type="NCBI Taxonomy" id="104663"/>
    <lineage>
        <taxon>Bacteria</taxon>
        <taxon>Pseudomonadati</taxon>
        <taxon>Bacteroidota</taxon>
        <taxon>Chitinophagia</taxon>
        <taxon>Chitinophagales</taxon>
        <taxon>Chitinophagaceae</taxon>
        <taxon>Chitinophaga</taxon>
    </lineage>
</organism>
<evidence type="ECO:0000256" key="5">
    <source>
        <dbReference type="ARBA" id="ARBA00023136"/>
    </source>
</evidence>
<dbReference type="Proteomes" id="UP000830198">
    <property type="component" value="Chromosome"/>
</dbReference>
<evidence type="ECO:0000313" key="11">
    <source>
        <dbReference type="Proteomes" id="UP000830198"/>
    </source>
</evidence>
<dbReference type="Gene3D" id="2.60.40.1120">
    <property type="entry name" value="Carboxypeptidase-like, regulatory domain"/>
    <property type="match status" value="1"/>
</dbReference>
<evidence type="ECO:0000256" key="1">
    <source>
        <dbReference type="ARBA" id="ARBA00004571"/>
    </source>
</evidence>
<proteinExistence type="inferred from homology"/>
<keyword evidence="11" id="KW-1185">Reference proteome</keyword>
<evidence type="ECO:0000256" key="3">
    <source>
        <dbReference type="ARBA" id="ARBA00022452"/>
    </source>
</evidence>
<evidence type="ECO:0000256" key="4">
    <source>
        <dbReference type="ARBA" id="ARBA00022692"/>
    </source>
</evidence>
<feature type="domain" description="TonB-dependent receptor plug" evidence="9">
    <location>
        <begin position="230"/>
        <end position="335"/>
    </location>
</feature>
<keyword evidence="3 7" id="KW-1134">Transmembrane beta strand</keyword>
<gene>
    <name evidence="10" type="ORF">MYF79_19715</name>
</gene>
<dbReference type="SUPFAM" id="SSF56935">
    <property type="entry name" value="Porins"/>
    <property type="match status" value="1"/>
</dbReference>
<dbReference type="InterPro" id="IPR012910">
    <property type="entry name" value="Plug_dom"/>
</dbReference>
<dbReference type="InterPro" id="IPR036942">
    <property type="entry name" value="Beta-barrel_TonB_sf"/>
</dbReference>
<dbReference type="NCBIfam" id="TIGR04056">
    <property type="entry name" value="OMP_RagA_SusC"/>
    <property type="match status" value="1"/>
</dbReference>
<sequence length="1184" mass="130133">MRIKCNAPTTKRQLRLLVLFLFAHVICFANDVQNQYVTVTVRKARISLNVKHQPLKDVFLLIEQKTGLSVGYNTAAINAMEPVSYKADDEMLSTVFQELLKDYQGTVKQVDESHIFLKVEKRKAVEKAVLPVAAVAATPIVISGTVTDENNQPVPGVSIHEKNTKKNTTTDASGKYTIAVNTGDVLVYNFIGYAQQEITVGAENMINVQLKVQNSQLKEIVAIGYQSVRKSDVTGAISSVKASELNLTSPSVGQALVGKVAGVQVSQVSGAPYASTKIRVRGIGSINAGSNPLYVVDGYPMDNDIYINPEDIESIDILKDAASAAIYGSRAAGGVVLITTKRGKEGKGRFEYDIQSGVNQLAKKVKLLNADEFAQLMIDGRNNSYQDLVVNKGLQWTDAMFSDDNATRVAKVGNANSVQIDPTFYDFASQKMIKPKYNTDWQDLLYRNAVFSRHNLSFSGGSKDVKYYISGGYQNQDGIILNTGVKKINFRANIDGQINAKLRAGMNVSYTNNQNRETEEGRWDHNPIMAALLMLPTYRAYDDKGNIVKNEVAALSATYGYNSFENPLAIAKEINIRRKGNRSTYNGYAVYQLLPELSLKANLGMTNYAEKYDYYYPTSLSSGVNAPYSTQAKAAANAKAKTTGITDQLGEFTANYSKQFNKHKLDVLGGYTIQKTSGDILEVKAQGFQDDRIQELNAKGADAALFTLTTASKYTYTLMSYLGRINYNYDSRYYLTASFRTDASSRFGPENRWGSFPSVAAGWNISNESFYHDWLGQHSTLKLRASWGLSGNNNIGNYNAIQVMGTPTGVPLGNGTVNTGTFAGGIKDPKIGWESTSQYNGGLDIGLFNGRLNLIANYYLSYSYNLLFNQPISAIAGATSVLTNLRDSKIRNRGVDLQLDARVVDGKDFHLNFAGNISVNRNKVLDMGGANTILTAGAERSYLTHITQAGQPVGMFYGFRVLGVATEANYKTLAPSASSSNPLHPGDLYFYDKTGDHVVNDADKDVIGNPYPKFTYGFNLSATYKNFYFSSSFNGSYGNQVLDGQDYYLYNMEGSGNQYADVVNRFRSVSQPGNGKVYRASRAGTQSNSTRLSTFYLQDASYFRCTNIVLGYNFKFRGLQEKLGVSKATIFASVDNVFTITKYKGYNPEVDFNGNSTNPNLAPGVDYGMYPLVRAYNAGVKLGF</sequence>
<protein>
    <submittedName>
        <fullName evidence="10">TonB-dependent receptor</fullName>
    </submittedName>
</protein>
<dbReference type="PROSITE" id="PS52016">
    <property type="entry name" value="TONB_DEPENDENT_REC_3"/>
    <property type="match status" value="1"/>
</dbReference>
<feature type="chain" id="PRO_5045189005" evidence="8">
    <location>
        <begin position="30"/>
        <end position="1184"/>
    </location>
</feature>
<dbReference type="InterPro" id="IPR039426">
    <property type="entry name" value="TonB-dep_rcpt-like"/>
</dbReference>
<reference evidence="10 11" key="1">
    <citation type="submission" date="2022-04" db="EMBL/GenBank/DDBJ databases">
        <title>The arsenic-methylating capacity of Chitinophaga filiformis YT5 during chitin decomposition.</title>
        <authorList>
            <person name="Chen G."/>
            <person name="Liang Y."/>
        </authorList>
    </citation>
    <scope>NUCLEOTIDE SEQUENCE [LARGE SCALE GENOMIC DNA]</scope>
    <source>
        <strain evidence="10 11">YT5</strain>
    </source>
</reference>